<reference evidence="1 2" key="1">
    <citation type="journal article" date="2022" name="DNA Res.">
        <title>Chromosomal-level genome assembly of the orchid tree Bauhinia variegata (Leguminosae; Cercidoideae) supports the allotetraploid origin hypothesis of Bauhinia.</title>
        <authorList>
            <person name="Zhong Y."/>
            <person name="Chen Y."/>
            <person name="Zheng D."/>
            <person name="Pang J."/>
            <person name="Liu Y."/>
            <person name="Luo S."/>
            <person name="Meng S."/>
            <person name="Qian L."/>
            <person name="Wei D."/>
            <person name="Dai S."/>
            <person name="Zhou R."/>
        </authorList>
    </citation>
    <scope>NUCLEOTIDE SEQUENCE [LARGE SCALE GENOMIC DNA]</scope>
    <source>
        <strain evidence="1">BV-YZ2020</strain>
    </source>
</reference>
<dbReference type="Proteomes" id="UP000828941">
    <property type="component" value="Chromosome 2"/>
</dbReference>
<name>A0ACB9Q2P9_BAUVA</name>
<protein>
    <submittedName>
        <fullName evidence="1">Uncharacterized protein</fullName>
    </submittedName>
</protein>
<gene>
    <name evidence="1" type="ORF">L6164_002120</name>
</gene>
<evidence type="ECO:0000313" key="1">
    <source>
        <dbReference type="EMBL" id="KAI4353150.1"/>
    </source>
</evidence>
<sequence>MKSKDQVLSVFKQFQAFVERETRKKLKCIRSDNGGEYCGSFDEYYKQHGIRHQKTPPKTPQLNGLAERMNRTLVERVKCLLSKAKLPGSFWGEALYTATHVINLSPAVALQSDVPNRVWYGKDVSYDHLHVFGYKVFVHVPKDERSKLDAKTRQCVFIGYGHHDFGHRFYDPIEKKLVRSRDVIFMEVQSIEDIDKVEKSKSSNVSGLVDLDPIPTPISMSPNVIEHDNNGENVQDVQVENNVGDNIVVDAPAHRAIDEPTVPLRRVVLSLAASLDLEVEQMDVKIAFLHGDLEENIYMKQPKGFVVKGYDLSKINFLKKELSKSFAMKDLGLARQILGMEIIRDRKSKKLWLSQEKYIEKVLQQFHMNKAKAVSTPLANHFKLSTRHAPSDDDEKARMQHIPYRPAIGSLIDPVLHGYTNSNLAGDVDTRKSTSSYLVNFAREVVAWQSKLQKCVALSTTEAKFIATTEACKELLWMKKFICELGFTQKRYILYCDSQSAIYLCKNPTFHGRSKHIDVKYHWIRDVLDSKSLELVKIHTNDNCLDMLTKILPRGKFEACCVGAVWHIPLLESEGEFVMGPPRVMSPRPQTILYTMHLRKRYSIFPMQTEKRIARNKIESPISNANIVTENPVTILYAANSPFGDSAIADNAFGDAAIVPET</sequence>
<dbReference type="EMBL" id="CM039427">
    <property type="protein sequence ID" value="KAI4353150.1"/>
    <property type="molecule type" value="Genomic_DNA"/>
</dbReference>
<evidence type="ECO:0000313" key="2">
    <source>
        <dbReference type="Proteomes" id="UP000828941"/>
    </source>
</evidence>
<accession>A0ACB9Q2P9</accession>
<keyword evidence="2" id="KW-1185">Reference proteome</keyword>
<organism evidence="1 2">
    <name type="scientific">Bauhinia variegata</name>
    <name type="common">Purple orchid tree</name>
    <name type="synonym">Phanera variegata</name>
    <dbReference type="NCBI Taxonomy" id="167791"/>
    <lineage>
        <taxon>Eukaryota</taxon>
        <taxon>Viridiplantae</taxon>
        <taxon>Streptophyta</taxon>
        <taxon>Embryophyta</taxon>
        <taxon>Tracheophyta</taxon>
        <taxon>Spermatophyta</taxon>
        <taxon>Magnoliopsida</taxon>
        <taxon>eudicotyledons</taxon>
        <taxon>Gunneridae</taxon>
        <taxon>Pentapetalae</taxon>
        <taxon>rosids</taxon>
        <taxon>fabids</taxon>
        <taxon>Fabales</taxon>
        <taxon>Fabaceae</taxon>
        <taxon>Cercidoideae</taxon>
        <taxon>Cercideae</taxon>
        <taxon>Bauhiniinae</taxon>
        <taxon>Bauhinia</taxon>
    </lineage>
</organism>
<comment type="caution">
    <text evidence="1">The sequence shown here is derived from an EMBL/GenBank/DDBJ whole genome shotgun (WGS) entry which is preliminary data.</text>
</comment>
<proteinExistence type="predicted"/>